<dbReference type="AlphaFoldDB" id="A0A3S5B4M4"/>
<comment type="caution">
    <text evidence="1">The sequence shown here is derived from an EMBL/GenBank/DDBJ whole genome shotgun (WGS) entry which is preliminary data.</text>
</comment>
<protein>
    <submittedName>
        <fullName evidence="1">Uncharacterized protein</fullName>
    </submittedName>
</protein>
<gene>
    <name evidence="1" type="ORF">PXEA_LOCUS33659</name>
</gene>
<sequence>MLVLLNSCDIDILGEKNVMNRRLEEGRVSDNFAYCLSKLGGNKKRDFGHTRGPNILGFISSKTSLHNSALFPSRNPPSVYGALQTSPGTDGGDDYALLNSIVATLS</sequence>
<dbReference type="EMBL" id="CAAALY010264085">
    <property type="protein sequence ID" value="VEL40219.1"/>
    <property type="molecule type" value="Genomic_DNA"/>
</dbReference>
<dbReference type="Proteomes" id="UP000784294">
    <property type="component" value="Unassembled WGS sequence"/>
</dbReference>
<reference evidence="1" key="1">
    <citation type="submission" date="2018-11" db="EMBL/GenBank/DDBJ databases">
        <authorList>
            <consortium name="Pathogen Informatics"/>
        </authorList>
    </citation>
    <scope>NUCLEOTIDE SEQUENCE</scope>
</reference>
<organism evidence="1 2">
    <name type="scientific">Protopolystoma xenopodis</name>
    <dbReference type="NCBI Taxonomy" id="117903"/>
    <lineage>
        <taxon>Eukaryota</taxon>
        <taxon>Metazoa</taxon>
        <taxon>Spiralia</taxon>
        <taxon>Lophotrochozoa</taxon>
        <taxon>Platyhelminthes</taxon>
        <taxon>Monogenea</taxon>
        <taxon>Polyopisthocotylea</taxon>
        <taxon>Polystomatidea</taxon>
        <taxon>Polystomatidae</taxon>
        <taxon>Protopolystoma</taxon>
    </lineage>
</organism>
<evidence type="ECO:0000313" key="2">
    <source>
        <dbReference type="Proteomes" id="UP000784294"/>
    </source>
</evidence>
<evidence type="ECO:0000313" key="1">
    <source>
        <dbReference type="EMBL" id="VEL40219.1"/>
    </source>
</evidence>
<keyword evidence="2" id="KW-1185">Reference proteome</keyword>
<accession>A0A3S5B4M4</accession>
<name>A0A3S5B4M4_9PLAT</name>
<proteinExistence type="predicted"/>